<sequence length="85" mass="9701">MSDRTKDLWKGKGDRVSKCSKISTYLLREGCKLHHTLQITKLESAGKYARFRMGLLSFNKIQDIYKVTEKGKLPSPCPAVLYLPL</sequence>
<evidence type="ECO:0000313" key="1">
    <source>
        <dbReference type="EMBL" id="KAG8592115.1"/>
    </source>
</evidence>
<accession>A0AAV7D3U9</accession>
<dbReference type="EMBL" id="WNYA01000001">
    <property type="protein sequence ID" value="KAG8592115.1"/>
    <property type="molecule type" value="Genomic_DNA"/>
</dbReference>
<gene>
    <name evidence="1" type="ORF">GDO81_000412</name>
</gene>
<name>A0AAV7D3U9_ENGPU</name>
<dbReference type="Proteomes" id="UP000824782">
    <property type="component" value="Unassembled WGS sequence"/>
</dbReference>
<organism evidence="1 2">
    <name type="scientific">Engystomops pustulosus</name>
    <name type="common">Tungara frog</name>
    <name type="synonym">Physalaemus pustulosus</name>
    <dbReference type="NCBI Taxonomy" id="76066"/>
    <lineage>
        <taxon>Eukaryota</taxon>
        <taxon>Metazoa</taxon>
        <taxon>Chordata</taxon>
        <taxon>Craniata</taxon>
        <taxon>Vertebrata</taxon>
        <taxon>Euteleostomi</taxon>
        <taxon>Amphibia</taxon>
        <taxon>Batrachia</taxon>
        <taxon>Anura</taxon>
        <taxon>Neobatrachia</taxon>
        <taxon>Hyloidea</taxon>
        <taxon>Leptodactylidae</taxon>
        <taxon>Leiuperinae</taxon>
        <taxon>Engystomops</taxon>
    </lineage>
</organism>
<proteinExistence type="predicted"/>
<reference evidence="1" key="1">
    <citation type="thesis" date="2020" institute="ProQuest LLC" country="789 East Eisenhower Parkway, Ann Arbor, MI, USA">
        <title>Comparative Genomics and Chromosome Evolution.</title>
        <authorList>
            <person name="Mudd A.B."/>
        </authorList>
    </citation>
    <scope>NUCLEOTIDE SEQUENCE</scope>
    <source>
        <strain evidence="1">237g6f4</strain>
        <tissue evidence="1">Blood</tissue>
    </source>
</reference>
<evidence type="ECO:0000313" key="2">
    <source>
        <dbReference type="Proteomes" id="UP000824782"/>
    </source>
</evidence>
<protein>
    <submittedName>
        <fullName evidence="1">Uncharacterized protein</fullName>
    </submittedName>
</protein>
<comment type="caution">
    <text evidence="1">The sequence shown here is derived from an EMBL/GenBank/DDBJ whole genome shotgun (WGS) entry which is preliminary data.</text>
</comment>
<keyword evidence="2" id="KW-1185">Reference proteome</keyword>
<dbReference type="AlphaFoldDB" id="A0AAV7D3U9"/>